<accession>A0AAV3ZAL5</accession>
<reference evidence="1 2" key="1">
    <citation type="journal article" date="2021" name="Elife">
        <title>Chloroplast acquisition without the gene transfer in kleptoplastic sea slugs, Plakobranchus ocellatus.</title>
        <authorList>
            <person name="Maeda T."/>
            <person name="Takahashi S."/>
            <person name="Yoshida T."/>
            <person name="Shimamura S."/>
            <person name="Takaki Y."/>
            <person name="Nagai Y."/>
            <person name="Toyoda A."/>
            <person name="Suzuki Y."/>
            <person name="Arimoto A."/>
            <person name="Ishii H."/>
            <person name="Satoh N."/>
            <person name="Nishiyama T."/>
            <person name="Hasebe M."/>
            <person name="Maruyama T."/>
            <person name="Minagawa J."/>
            <person name="Obokata J."/>
            <person name="Shigenobu S."/>
        </authorList>
    </citation>
    <scope>NUCLEOTIDE SEQUENCE [LARGE SCALE GENOMIC DNA]</scope>
</reference>
<dbReference type="AlphaFoldDB" id="A0AAV3ZAL5"/>
<comment type="caution">
    <text evidence="1">The sequence shown here is derived from an EMBL/GenBank/DDBJ whole genome shotgun (WGS) entry which is preliminary data.</text>
</comment>
<proteinExistence type="predicted"/>
<gene>
    <name evidence="1" type="ORF">PoB_001809000</name>
</gene>
<dbReference type="Proteomes" id="UP000735302">
    <property type="component" value="Unassembled WGS sequence"/>
</dbReference>
<organism evidence="1 2">
    <name type="scientific">Plakobranchus ocellatus</name>
    <dbReference type="NCBI Taxonomy" id="259542"/>
    <lineage>
        <taxon>Eukaryota</taxon>
        <taxon>Metazoa</taxon>
        <taxon>Spiralia</taxon>
        <taxon>Lophotrochozoa</taxon>
        <taxon>Mollusca</taxon>
        <taxon>Gastropoda</taxon>
        <taxon>Heterobranchia</taxon>
        <taxon>Euthyneura</taxon>
        <taxon>Panpulmonata</taxon>
        <taxon>Sacoglossa</taxon>
        <taxon>Placobranchoidea</taxon>
        <taxon>Plakobranchidae</taxon>
        <taxon>Plakobranchus</taxon>
    </lineage>
</organism>
<keyword evidence="2" id="KW-1185">Reference proteome</keyword>
<evidence type="ECO:0000313" key="1">
    <source>
        <dbReference type="EMBL" id="GFN91584.1"/>
    </source>
</evidence>
<protein>
    <submittedName>
        <fullName evidence="1">Uncharacterized protein</fullName>
    </submittedName>
</protein>
<dbReference type="EMBL" id="BLXT01002155">
    <property type="protein sequence ID" value="GFN91584.1"/>
    <property type="molecule type" value="Genomic_DNA"/>
</dbReference>
<evidence type="ECO:0000313" key="2">
    <source>
        <dbReference type="Proteomes" id="UP000735302"/>
    </source>
</evidence>
<sequence length="99" mass="11045">MRLKHQCQDIEESDHPRILKKRTAGVIGGMPLWCKDFADHRNANSKLTKSALFGEPTLYPAFTLSDYKICDSRHPLSALRSPKSAATGISTVNTVIRPH</sequence>
<name>A0AAV3ZAL5_9GAST</name>